<organism evidence="2 3">
    <name type="scientific">Desulfolithobacter dissulfuricans</name>
    <dbReference type="NCBI Taxonomy" id="2795293"/>
    <lineage>
        <taxon>Bacteria</taxon>
        <taxon>Pseudomonadati</taxon>
        <taxon>Thermodesulfobacteriota</taxon>
        <taxon>Desulfobulbia</taxon>
        <taxon>Desulfobulbales</taxon>
        <taxon>Desulfobulbaceae</taxon>
        <taxon>Desulfolithobacter</taxon>
    </lineage>
</organism>
<evidence type="ECO:0000313" key="2">
    <source>
        <dbReference type="EMBL" id="BCO10174.1"/>
    </source>
</evidence>
<accession>A0A915XIT7</accession>
<evidence type="ECO:0008006" key="4">
    <source>
        <dbReference type="Google" id="ProtNLM"/>
    </source>
</evidence>
<dbReference type="Proteomes" id="UP001063350">
    <property type="component" value="Chromosome"/>
</dbReference>
<dbReference type="InterPro" id="IPR019734">
    <property type="entry name" value="TPR_rpt"/>
</dbReference>
<dbReference type="EMBL" id="AP024233">
    <property type="protein sequence ID" value="BCO10174.1"/>
    <property type="molecule type" value="Genomic_DNA"/>
</dbReference>
<dbReference type="PROSITE" id="PS50005">
    <property type="entry name" value="TPR"/>
    <property type="match status" value="1"/>
</dbReference>
<reference evidence="2" key="1">
    <citation type="submission" date="2020-12" db="EMBL/GenBank/DDBJ databases">
        <title>Desulfobium dissulfuricans gen. nov., sp. nov., a novel mesophilic, sulfate-reducing bacterium isolated from a deep-sea hydrothermal vent.</title>
        <authorList>
            <person name="Hashimoto Y."/>
            <person name="Tame A."/>
            <person name="Sawayama S."/>
            <person name="Miyazaki J."/>
            <person name="Takai K."/>
            <person name="Nakagawa S."/>
        </authorList>
    </citation>
    <scope>NUCLEOTIDE SEQUENCE</scope>
    <source>
        <strain evidence="2">GF1</strain>
    </source>
</reference>
<feature type="repeat" description="TPR" evidence="1">
    <location>
        <begin position="246"/>
        <end position="279"/>
    </location>
</feature>
<sequence length="302" mass="34597">MQYIPSQIHTENPSRDWFEQRRDHFVRQVVDEFFHVFTSFQGIYQVYVTSCVNAASCADMRDKEIEAVRKDMWERLTSLVGSESEKGPLWQLKDLCHRVWPETEEQDVSGSLVDWLVGSVFHEAMKLKENIYLLNSYGPAAFRMQEQPEGQRAFILSCSPVPPAHLASVVDVQRLVGRIVSDVAGQVEQIGFLFGQANYILRMMMPSLASNMLVVRLLVEREDMVRRLWGEEVRQLLADMFFGDAAEGFCAAGRSYLAGQWYSQALTMYQRALEEDPACDEALARVVQLRAIVRDHHQLLGL</sequence>
<proteinExistence type="predicted"/>
<dbReference type="RefSeq" id="WP_267926908.1">
    <property type="nucleotide sequence ID" value="NZ_AP024233.1"/>
</dbReference>
<keyword evidence="1" id="KW-0802">TPR repeat</keyword>
<dbReference type="KEGG" id="ddu:GF1_25500"/>
<keyword evidence="3" id="KW-1185">Reference proteome</keyword>
<evidence type="ECO:0000256" key="1">
    <source>
        <dbReference type="PROSITE-ProRule" id="PRU00339"/>
    </source>
</evidence>
<protein>
    <recommendedName>
        <fullName evidence="4">Tetratricopeptide repeat protein</fullName>
    </recommendedName>
</protein>
<dbReference type="AlphaFoldDB" id="A0A915XIT7"/>
<evidence type="ECO:0000313" key="3">
    <source>
        <dbReference type="Proteomes" id="UP001063350"/>
    </source>
</evidence>
<name>A0A915XIT7_9BACT</name>
<gene>
    <name evidence="2" type="ORF">GF1_25500</name>
</gene>